<organism evidence="2 3">
    <name type="scientific">Phytophthora megakarya</name>
    <dbReference type="NCBI Taxonomy" id="4795"/>
    <lineage>
        <taxon>Eukaryota</taxon>
        <taxon>Sar</taxon>
        <taxon>Stramenopiles</taxon>
        <taxon>Oomycota</taxon>
        <taxon>Peronosporomycetes</taxon>
        <taxon>Peronosporales</taxon>
        <taxon>Peronosporaceae</taxon>
        <taxon>Phytophthora</taxon>
    </lineage>
</organism>
<proteinExistence type="predicted"/>
<dbReference type="AlphaFoldDB" id="A0A225W5Y1"/>
<name>A0A225W5Y1_9STRA</name>
<feature type="region of interest" description="Disordered" evidence="1">
    <location>
        <begin position="77"/>
        <end position="97"/>
    </location>
</feature>
<feature type="region of interest" description="Disordered" evidence="1">
    <location>
        <begin position="1"/>
        <end position="24"/>
    </location>
</feature>
<feature type="compositionally biased region" description="Basic and acidic residues" evidence="1">
    <location>
        <begin position="7"/>
        <end position="18"/>
    </location>
</feature>
<evidence type="ECO:0000256" key="1">
    <source>
        <dbReference type="SAM" id="MobiDB-lite"/>
    </source>
</evidence>
<feature type="compositionally biased region" description="Acidic residues" evidence="1">
    <location>
        <begin position="82"/>
        <end position="97"/>
    </location>
</feature>
<keyword evidence="3" id="KW-1185">Reference proteome</keyword>
<accession>A0A225W5Y1</accession>
<reference evidence="3" key="1">
    <citation type="submission" date="2017-03" db="EMBL/GenBank/DDBJ databases">
        <title>Phytopthora megakarya and P. palmivora, two closely related causual agents of cacao black pod achieved similar genome size and gene model numbers by different mechanisms.</title>
        <authorList>
            <person name="Ali S."/>
            <person name="Shao J."/>
            <person name="Larry D.J."/>
            <person name="Kronmiller B."/>
            <person name="Shen D."/>
            <person name="Strem M.D."/>
            <person name="Melnick R.L."/>
            <person name="Guiltinan M.J."/>
            <person name="Tyler B.M."/>
            <person name="Meinhardt L.W."/>
            <person name="Bailey B.A."/>
        </authorList>
    </citation>
    <scope>NUCLEOTIDE SEQUENCE [LARGE SCALE GENOMIC DNA]</scope>
    <source>
        <strain evidence="3">zdho120</strain>
    </source>
</reference>
<dbReference type="Proteomes" id="UP000198211">
    <property type="component" value="Unassembled WGS sequence"/>
</dbReference>
<gene>
    <name evidence="2" type="ORF">PHMEG_00014199</name>
</gene>
<sequence length="97" mass="11094">MDEEEYGELREHFEKGPGLDEIDERGYSIKAGTHRIWKGERDLKKVTEGTDTDSALILQRILLHTLNIERKVREMLANGGVDPDDNENEPEESSNVN</sequence>
<protein>
    <submittedName>
        <fullName evidence="2">Uncharacterized protein</fullName>
    </submittedName>
</protein>
<evidence type="ECO:0000313" key="3">
    <source>
        <dbReference type="Proteomes" id="UP000198211"/>
    </source>
</evidence>
<dbReference type="OrthoDB" id="510798at2759"/>
<dbReference type="EMBL" id="NBNE01001799">
    <property type="protein sequence ID" value="OWZ12608.1"/>
    <property type="molecule type" value="Genomic_DNA"/>
</dbReference>
<evidence type="ECO:0000313" key="2">
    <source>
        <dbReference type="EMBL" id="OWZ12608.1"/>
    </source>
</evidence>
<comment type="caution">
    <text evidence="2">The sequence shown here is derived from an EMBL/GenBank/DDBJ whole genome shotgun (WGS) entry which is preliminary data.</text>
</comment>